<feature type="transmembrane region" description="Helical" evidence="1">
    <location>
        <begin position="12"/>
        <end position="31"/>
    </location>
</feature>
<sequence length="195" mass="19847">MGVPASFTTRTSMICVAVGAAFGLVLIPANILANLTVSMPVLVSLFYGLWVLPGLVALTLLPRFGAGILASAVSGIVAGFASGYGPFMIVMMALWGLILELPFLVTRFRSLGTGMFLLSGLCIGVISGLWTAAFIGFGGLAMWLLAAMVATAVASSVLFAWLSVRLGHALSRAGIGAAVRATPAPGAASQGGTRD</sequence>
<reference evidence="3" key="1">
    <citation type="journal article" date="2019" name="Int. J. Syst. Evol. Microbiol.">
        <title>The Global Catalogue of Microorganisms (GCM) 10K type strain sequencing project: providing services to taxonomists for standard genome sequencing and annotation.</title>
        <authorList>
            <consortium name="The Broad Institute Genomics Platform"/>
            <consortium name="The Broad Institute Genome Sequencing Center for Infectious Disease"/>
            <person name="Wu L."/>
            <person name="Ma J."/>
        </authorList>
    </citation>
    <scope>NUCLEOTIDE SEQUENCE [LARGE SCALE GENOMIC DNA]</scope>
    <source>
        <strain evidence="3">JCM 15478</strain>
    </source>
</reference>
<keyword evidence="3" id="KW-1185">Reference proteome</keyword>
<feature type="transmembrane region" description="Helical" evidence="1">
    <location>
        <begin position="117"/>
        <end position="137"/>
    </location>
</feature>
<keyword evidence="1" id="KW-1133">Transmembrane helix</keyword>
<keyword evidence="1" id="KW-0472">Membrane</keyword>
<comment type="caution">
    <text evidence="2">The sequence shown here is derived from an EMBL/GenBank/DDBJ whole genome shotgun (WGS) entry which is preliminary data.</text>
</comment>
<evidence type="ECO:0008006" key="4">
    <source>
        <dbReference type="Google" id="ProtNLM"/>
    </source>
</evidence>
<evidence type="ECO:0000256" key="1">
    <source>
        <dbReference type="SAM" id="Phobius"/>
    </source>
</evidence>
<feature type="transmembrane region" description="Helical" evidence="1">
    <location>
        <begin position="37"/>
        <end position="57"/>
    </location>
</feature>
<evidence type="ECO:0000313" key="3">
    <source>
        <dbReference type="Proteomes" id="UP001500016"/>
    </source>
</evidence>
<dbReference type="RefSeq" id="WP_344525889.1">
    <property type="nucleotide sequence ID" value="NZ_BAAAPE010000005.1"/>
</dbReference>
<name>A0ABP5HE88_9ACTN</name>
<protein>
    <recommendedName>
        <fullName evidence="4">ABC transporter permease</fullName>
    </recommendedName>
</protein>
<feature type="transmembrane region" description="Helical" evidence="1">
    <location>
        <begin position="87"/>
        <end position="105"/>
    </location>
</feature>
<dbReference type="InterPro" id="IPR017195">
    <property type="entry name" value="ABC_thiamin-permease_prd"/>
</dbReference>
<dbReference type="EMBL" id="BAAAPE010000005">
    <property type="protein sequence ID" value="GAA2069017.1"/>
    <property type="molecule type" value="Genomic_DNA"/>
</dbReference>
<evidence type="ECO:0000313" key="2">
    <source>
        <dbReference type="EMBL" id="GAA2069017.1"/>
    </source>
</evidence>
<accession>A0ABP5HE88</accession>
<dbReference type="Proteomes" id="UP001500016">
    <property type="component" value="Unassembled WGS sequence"/>
</dbReference>
<gene>
    <name evidence="2" type="ORF">GCM10009801_18010</name>
</gene>
<organism evidence="2 3">
    <name type="scientific">Streptomyces albiaxialis</name>
    <dbReference type="NCBI Taxonomy" id="329523"/>
    <lineage>
        <taxon>Bacteria</taxon>
        <taxon>Bacillati</taxon>
        <taxon>Actinomycetota</taxon>
        <taxon>Actinomycetes</taxon>
        <taxon>Kitasatosporales</taxon>
        <taxon>Streptomycetaceae</taxon>
        <taxon>Streptomyces</taxon>
    </lineage>
</organism>
<feature type="transmembrane region" description="Helical" evidence="1">
    <location>
        <begin position="143"/>
        <end position="162"/>
    </location>
</feature>
<proteinExistence type="predicted"/>
<dbReference type="Pfam" id="PF09819">
    <property type="entry name" value="ABC_cobalt"/>
    <property type="match status" value="1"/>
</dbReference>
<keyword evidence="1" id="KW-0812">Transmembrane</keyword>